<dbReference type="Proteomes" id="UP001151699">
    <property type="component" value="Chromosome A"/>
</dbReference>
<keyword evidence="6" id="KW-0675">Receptor</keyword>
<dbReference type="GO" id="GO:0007165">
    <property type="term" value="P:signal transduction"/>
    <property type="evidence" value="ECO:0007669"/>
    <property type="project" value="UniProtKB-KW"/>
</dbReference>
<evidence type="ECO:0000256" key="2">
    <source>
        <dbReference type="ARBA" id="ARBA00022475"/>
    </source>
</evidence>
<dbReference type="GO" id="GO:0030425">
    <property type="term" value="C:dendrite"/>
    <property type="evidence" value="ECO:0007669"/>
    <property type="project" value="TreeGrafter"/>
</dbReference>
<keyword evidence="3" id="KW-0812">Transmembrane</keyword>
<dbReference type="Pfam" id="PF08395">
    <property type="entry name" value="7tm_7"/>
    <property type="match status" value="1"/>
</dbReference>
<evidence type="ECO:0000256" key="7">
    <source>
        <dbReference type="ARBA" id="ARBA00023224"/>
    </source>
</evidence>
<keyword evidence="9" id="KW-1185">Reference proteome</keyword>
<dbReference type="GO" id="GO:0005886">
    <property type="term" value="C:plasma membrane"/>
    <property type="evidence" value="ECO:0007669"/>
    <property type="project" value="UniProtKB-SubCell"/>
</dbReference>
<keyword evidence="2" id="KW-1003">Cell membrane</keyword>
<dbReference type="PANTHER" id="PTHR21143:SF133">
    <property type="entry name" value="GUSTATORY AND PHEROMONE RECEPTOR 32A-RELATED"/>
    <property type="match status" value="1"/>
</dbReference>
<organism evidence="8 9">
    <name type="scientific">Pseudolycoriella hygida</name>
    <dbReference type="NCBI Taxonomy" id="35572"/>
    <lineage>
        <taxon>Eukaryota</taxon>
        <taxon>Metazoa</taxon>
        <taxon>Ecdysozoa</taxon>
        <taxon>Arthropoda</taxon>
        <taxon>Hexapoda</taxon>
        <taxon>Insecta</taxon>
        <taxon>Pterygota</taxon>
        <taxon>Neoptera</taxon>
        <taxon>Endopterygota</taxon>
        <taxon>Diptera</taxon>
        <taxon>Nematocera</taxon>
        <taxon>Sciaroidea</taxon>
        <taxon>Sciaridae</taxon>
        <taxon>Pseudolycoriella</taxon>
    </lineage>
</organism>
<dbReference type="GO" id="GO:0008049">
    <property type="term" value="P:male courtship behavior"/>
    <property type="evidence" value="ECO:0007669"/>
    <property type="project" value="TreeGrafter"/>
</dbReference>
<dbReference type="GO" id="GO:0043025">
    <property type="term" value="C:neuronal cell body"/>
    <property type="evidence" value="ECO:0007669"/>
    <property type="project" value="TreeGrafter"/>
</dbReference>
<dbReference type="InterPro" id="IPR013604">
    <property type="entry name" value="7TM_chemorcpt"/>
</dbReference>
<dbReference type="OrthoDB" id="6695098at2759"/>
<dbReference type="EMBL" id="WJQU01000001">
    <property type="protein sequence ID" value="KAJ6649256.1"/>
    <property type="molecule type" value="Genomic_DNA"/>
</dbReference>
<keyword evidence="5" id="KW-0472">Membrane</keyword>
<dbReference type="GO" id="GO:0050909">
    <property type="term" value="P:sensory perception of taste"/>
    <property type="evidence" value="ECO:0007669"/>
    <property type="project" value="InterPro"/>
</dbReference>
<reference evidence="8" key="1">
    <citation type="submission" date="2022-07" db="EMBL/GenBank/DDBJ databases">
        <authorList>
            <person name="Trinca V."/>
            <person name="Uliana J.V.C."/>
            <person name="Torres T.T."/>
            <person name="Ward R.J."/>
            <person name="Monesi N."/>
        </authorList>
    </citation>
    <scope>NUCLEOTIDE SEQUENCE</scope>
    <source>
        <strain evidence="8">HSMRA1968</strain>
        <tissue evidence="8">Whole embryos</tissue>
    </source>
</reference>
<protein>
    <recommendedName>
        <fullName evidence="10">Gustatory receptor</fullName>
    </recommendedName>
</protein>
<dbReference type="AlphaFoldDB" id="A0A9Q0NFC6"/>
<dbReference type="PANTHER" id="PTHR21143">
    <property type="entry name" value="INVERTEBRATE GUSTATORY RECEPTOR"/>
    <property type="match status" value="1"/>
</dbReference>
<comment type="caution">
    <text evidence="8">The sequence shown here is derived from an EMBL/GenBank/DDBJ whole genome shotgun (WGS) entry which is preliminary data.</text>
</comment>
<evidence type="ECO:0008006" key="10">
    <source>
        <dbReference type="Google" id="ProtNLM"/>
    </source>
</evidence>
<dbReference type="GO" id="GO:0007635">
    <property type="term" value="P:chemosensory behavior"/>
    <property type="evidence" value="ECO:0007669"/>
    <property type="project" value="TreeGrafter"/>
</dbReference>
<accession>A0A9Q0NFC6</accession>
<evidence type="ECO:0000256" key="4">
    <source>
        <dbReference type="ARBA" id="ARBA00022989"/>
    </source>
</evidence>
<keyword evidence="7" id="KW-0807">Transducer</keyword>
<evidence type="ECO:0000256" key="6">
    <source>
        <dbReference type="ARBA" id="ARBA00023170"/>
    </source>
</evidence>
<gene>
    <name evidence="8" type="ORF">Bhyg_04490</name>
</gene>
<evidence type="ECO:0000256" key="3">
    <source>
        <dbReference type="ARBA" id="ARBA00022692"/>
    </source>
</evidence>
<name>A0A9Q0NFC6_9DIPT</name>
<evidence type="ECO:0000313" key="8">
    <source>
        <dbReference type="EMBL" id="KAJ6649256.1"/>
    </source>
</evidence>
<proteinExistence type="predicted"/>
<evidence type="ECO:0000256" key="1">
    <source>
        <dbReference type="ARBA" id="ARBA00004651"/>
    </source>
</evidence>
<evidence type="ECO:0000313" key="9">
    <source>
        <dbReference type="Proteomes" id="UP001151699"/>
    </source>
</evidence>
<keyword evidence="4" id="KW-1133">Transmembrane helix</keyword>
<comment type="subcellular location">
    <subcellularLocation>
        <location evidence="1">Cell membrane</location>
        <topology evidence="1">Multi-pass membrane protein</topology>
    </subcellularLocation>
</comment>
<dbReference type="GO" id="GO:0030424">
    <property type="term" value="C:axon"/>
    <property type="evidence" value="ECO:0007669"/>
    <property type="project" value="TreeGrafter"/>
</dbReference>
<sequence length="83" mass="9409">MLAERTAGLIHKTSSNCDMIELKSVNLFSVHILLNQLKITECGMFELNLQTIHTAFTTVLSYVVILIQFELSTHNNEDNKTDI</sequence>
<evidence type="ECO:0000256" key="5">
    <source>
        <dbReference type="ARBA" id="ARBA00023136"/>
    </source>
</evidence>